<dbReference type="PANTHER" id="PTHR23155">
    <property type="entry name" value="DISEASE RESISTANCE PROTEIN RP"/>
    <property type="match status" value="1"/>
</dbReference>
<dbReference type="Pfam" id="PF23559">
    <property type="entry name" value="WHD_DRP"/>
    <property type="match status" value="1"/>
</dbReference>
<dbReference type="FunFam" id="3.40.50.300:FF:001091">
    <property type="entry name" value="Probable disease resistance protein At1g61300"/>
    <property type="match status" value="1"/>
</dbReference>
<protein>
    <recommendedName>
        <fullName evidence="10">Disease resistance protein RPM1</fullName>
    </recommendedName>
</protein>
<gene>
    <name evidence="8" type="ORF">Fmac_027133</name>
</gene>
<dbReference type="Pfam" id="PF00931">
    <property type="entry name" value="NB-ARC"/>
    <property type="match status" value="1"/>
</dbReference>
<dbReference type="InterPro" id="IPR032675">
    <property type="entry name" value="LRR_dom_sf"/>
</dbReference>
<dbReference type="Gene3D" id="3.40.50.300">
    <property type="entry name" value="P-loop containing nucleotide triphosphate hydrolases"/>
    <property type="match status" value="1"/>
</dbReference>
<accession>A0ABD1LGU2</accession>
<name>A0ABD1LGU2_9FABA</name>
<evidence type="ECO:0000259" key="6">
    <source>
        <dbReference type="Pfam" id="PF23559"/>
    </source>
</evidence>
<dbReference type="SUPFAM" id="SSF52058">
    <property type="entry name" value="L domain-like"/>
    <property type="match status" value="1"/>
</dbReference>
<dbReference type="InterPro" id="IPR042197">
    <property type="entry name" value="Apaf_helical"/>
</dbReference>
<evidence type="ECO:0000313" key="9">
    <source>
        <dbReference type="Proteomes" id="UP001603857"/>
    </source>
</evidence>
<keyword evidence="3" id="KW-0611">Plant defense</keyword>
<dbReference type="Gene3D" id="1.10.8.430">
    <property type="entry name" value="Helical domain of apoptotic protease-activating factors"/>
    <property type="match status" value="1"/>
</dbReference>
<dbReference type="Pfam" id="PF23598">
    <property type="entry name" value="LRR_14"/>
    <property type="match status" value="1"/>
</dbReference>
<evidence type="ECO:0000256" key="3">
    <source>
        <dbReference type="ARBA" id="ARBA00022821"/>
    </source>
</evidence>
<dbReference type="Gene3D" id="1.20.5.4130">
    <property type="match status" value="1"/>
</dbReference>
<evidence type="ECO:0000259" key="5">
    <source>
        <dbReference type="Pfam" id="PF18052"/>
    </source>
</evidence>
<dbReference type="GO" id="GO:0006952">
    <property type="term" value="P:defense response"/>
    <property type="evidence" value="ECO:0007669"/>
    <property type="project" value="UniProtKB-KW"/>
</dbReference>
<dbReference type="AlphaFoldDB" id="A0ABD1LGU2"/>
<feature type="domain" description="NB-ARC" evidence="4">
    <location>
        <begin position="177"/>
        <end position="346"/>
    </location>
</feature>
<dbReference type="SUPFAM" id="SSF52540">
    <property type="entry name" value="P-loop containing nucleoside triphosphate hydrolases"/>
    <property type="match status" value="1"/>
</dbReference>
<dbReference type="GO" id="GO:0000166">
    <property type="term" value="F:nucleotide binding"/>
    <property type="evidence" value="ECO:0007669"/>
    <property type="project" value="UniProtKB-KW"/>
</dbReference>
<dbReference type="Gene3D" id="1.10.10.10">
    <property type="entry name" value="Winged helix-like DNA-binding domain superfamily/Winged helix DNA-binding domain"/>
    <property type="match status" value="1"/>
</dbReference>
<dbReference type="Pfam" id="PF18052">
    <property type="entry name" value="Rx_N"/>
    <property type="match status" value="1"/>
</dbReference>
<dbReference type="InterPro" id="IPR002182">
    <property type="entry name" value="NB-ARC"/>
</dbReference>
<evidence type="ECO:0000259" key="7">
    <source>
        <dbReference type="Pfam" id="PF23598"/>
    </source>
</evidence>
<dbReference type="Gene3D" id="3.80.10.10">
    <property type="entry name" value="Ribonuclease Inhibitor"/>
    <property type="match status" value="1"/>
</dbReference>
<dbReference type="InterPro" id="IPR055414">
    <property type="entry name" value="LRR_R13L4/SHOC2-like"/>
</dbReference>
<dbReference type="InterPro" id="IPR058922">
    <property type="entry name" value="WHD_DRP"/>
</dbReference>
<dbReference type="PANTHER" id="PTHR23155:SF1052">
    <property type="entry name" value="DISEASE RESISTANCE PROTEIN RPM1"/>
    <property type="match status" value="1"/>
</dbReference>
<evidence type="ECO:0000256" key="1">
    <source>
        <dbReference type="ARBA" id="ARBA00022737"/>
    </source>
</evidence>
<sequence>MAETAVSLAGQHLLPKFLEAVNMLKDLPNEVADFTDELENLQDFINGADKVAEAEEDDSRRDRIKKRVMRLREASFRMEDIIDEYMICEEKQPDDLGCVALPCEAVDFIKTLIHRIQIAYKIHEVKSIVCKERDGFKSVFPVEETPNKSRGNQHVTWDRLRMEPLYTEEDKVVGFDGPKDQLKDWLIKGKSELTVIAVVGMGGQGKTTLAKSVFDSKEVFRSFDCRAWITVSQSYTVEGLLGNILRKFGKGEMNVSTMDRLSLIDEVRDHLRHKRYVIFFDDVWDKNFWHEIEFALIDNKNGSRILITTRNEEVAQLCNISFIQVYKLEPLNEEESLRLFCKKAFQYGSDGCCPDELRDISLKIVRKCKGLPLAIVVISGLLSQKDKSALEWRLCTQNLSVALERNSEFSIAKILSLSYDDLPNNLKSCLLYFGMYPEDCEVKSNRLIRQWIAEGFIKLEEGKTLEEVAQQYFDKLILRNLVQVCSFTIDGKAKRCRVHDLLHEMILKKMKDTAFGLYIGDRNQSISGEIVRRLTIAAGSEELFGSIDGSFVRSIQIILNRNVSEHLLRRIPNKFMFLKVLDSASISFKYVPKNLGNLIYLKYLRFMGSSWTLPKSIGNLQNLETLDAKDADFSIVPKEISKLRKLRHLLVSRFASFEEVKDSLGGMTSLEVLHTLILDDNGVMIRELAKLNKLRDLRLDCLMK</sequence>
<evidence type="ECO:0000313" key="8">
    <source>
        <dbReference type="EMBL" id="KAL2322754.1"/>
    </source>
</evidence>
<evidence type="ECO:0000256" key="2">
    <source>
        <dbReference type="ARBA" id="ARBA00022741"/>
    </source>
</evidence>
<comment type="caution">
    <text evidence="8">The sequence shown here is derived from an EMBL/GenBank/DDBJ whole genome shotgun (WGS) entry which is preliminary data.</text>
</comment>
<proteinExistence type="predicted"/>
<feature type="domain" description="Disease resistance N-terminal" evidence="5">
    <location>
        <begin position="5"/>
        <end position="93"/>
    </location>
</feature>
<dbReference type="InterPro" id="IPR044974">
    <property type="entry name" value="Disease_R_plants"/>
</dbReference>
<dbReference type="PRINTS" id="PR00364">
    <property type="entry name" value="DISEASERSIST"/>
</dbReference>
<organism evidence="8 9">
    <name type="scientific">Flemingia macrophylla</name>
    <dbReference type="NCBI Taxonomy" id="520843"/>
    <lineage>
        <taxon>Eukaryota</taxon>
        <taxon>Viridiplantae</taxon>
        <taxon>Streptophyta</taxon>
        <taxon>Embryophyta</taxon>
        <taxon>Tracheophyta</taxon>
        <taxon>Spermatophyta</taxon>
        <taxon>Magnoliopsida</taxon>
        <taxon>eudicotyledons</taxon>
        <taxon>Gunneridae</taxon>
        <taxon>Pentapetalae</taxon>
        <taxon>rosids</taxon>
        <taxon>fabids</taxon>
        <taxon>Fabales</taxon>
        <taxon>Fabaceae</taxon>
        <taxon>Papilionoideae</taxon>
        <taxon>50 kb inversion clade</taxon>
        <taxon>NPAAA clade</taxon>
        <taxon>indigoferoid/millettioid clade</taxon>
        <taxon>Phaseoleae</taxon>
        <taxon>Flemingia</taxon>
    </lineage>
</organism>
<dbReference type="Proteomes" id="UP001603857">
    <property type="component" value="Unassembled WGS sequence"/>
</dbReference>
<evidence type="ECO:0008006" key="10">
    <source>
        <dbReference type="Google" id="ProtNLM"/>
    </source>
</evidence>
<reference evidence="8 9" key="1">
    <citation type="submission" date="2024-08" db="EMBL/GenBank/DDBJ databases">
        <title>Insights into the chromosomal genome structure of Flemingia macrophylla.</title>
        <authorList>
            <person name="Ding Y."/>
            <person name="Zhao Y."/>
            <person name="Bi W."/>
            <person name="Wu M."/>
            <person name="Zhao G."/>
            <person name="Gong Y."/>
            <person name="Li W."/>
            <person name="Zhang P."/>
        </authorList>
    </citation>
    <scope>NUCLEOTIDE SEQUENCE [LARGE SCALE GENOMIC DNA]</scope>
    <source>
        <strain evidence="8">DYQJB</strain>
        <tissue evidence="8">Leaf</tissue>
    </source>
</reference>
<dbReference type="InterPro" id="IPR038005">
    <property type="entry name" value="RX-like_CC"/>
</dbReference>
<feature type="domain" description="Disease resistance R13L4/SHOC-2-like LRR" evidence="7">
    <location>
        <begin position="573"/>
        <end position="701"/>
    </location>
</feature>
<dbReference type="EMBL" id="JBGMDY010000009">
    <property type="protein sequence ID" value="KAL2322754.1"/>
    <property type="molecule type" value="Genomic_DNA"/>
</dbReference>
<dbReference type="InterPro" id="IPR036388">
    <property type="entry name" value="WH-like_DNA-bd_sf"/>
</dbReference>
<keyword evidence="2" id="KW-0547">Nucleotide-binding</keyword>
<dbReference type="FunFam" id="1.10.10.10:FF:000322">
    <property type="entry name" value="Probable disease resistance protein At1g63360"/>
    <property type="match status" value="1"/>
</dbReference>
<keyword evidence="1" id="KW-0677">Repeat</keyword>
<evidence type="ECO:0000259" key="4">
    <source>
        <dbReference type="Pfam" id="PF00931"/>
    </source>
</evidence>
<dbReference type="InterPro" id="IPR041118">
    <property type="entry name" value="Rx_N"/>
</dbReference>
<keyword evidence="9" id="KW-1185">Reference proteome</keyword>
<feature type="domain" description="Disease resistance protein winged helix" evidence="6">
    <location>
        <begin position="435"/>
        <end position="506"/>
    </location>
</feature>
<dbReference type="InterPro" id="IPR027417">
    <property type="entry name" value="P-loop_NTPase"/>
</dbReference>
<dbReference type="CDD" id="cd14798">
    <property type="entry name" value="RX-CC_like"/>
    <property type="match status" value="1"/>
</dbReference>
<dbReference type="GO" id="GO:0051707">
    <property type="term" value="P:response to other organism"/>
    <property type="evidence" value="ECO:0007669"/>
    <property type="project" value="UniProtKB-ARBA"/>
</dbReference>